<dbReference type="InterPro" id="IPR013249">
    <property type="entry name" value="RNA_pol_sigma70_r4_t2"/>
</dbReference>
<dbReference type="InterPro" id="IPR014284">
    <property type="entry name" value="RNA_pol_sigma-70_dom"/>
</dbReference>
<accession>A0A0C3MHG3</accession>
<evidence type="ECO:0000256" key="2">
    <source>
        <dbReference type="ARBA" id="ARBA00023015"/>
    </source>
</evidence>
<dbReference type="EMBL" id="JPIT01000031">
    <property type="protein sequence ID" value="KIO43834.1"/>
    <property type="molecule type" value="Genomic_DNA"/>
</dbReference>
<dbReference type="InterPro" id="IPR036388">
    <property type="entry name" value="WH-like_DNA-bd_sf"/>
</dbReference>
<keyword evidence="4" id="KW-0804">Transcription</keyword>
<gene>
    <name evidence="8" type="ORF">BA92_06055</name>
    <name evidence="7" type="ORF">IE90_12105</name>
</gene>
<evidence type="ECO:0000313" key="7">
    <source>
        <dbReference type="EMBL" id="KIO43834.1"/>
    </source>
</evidence>
<dbReference type="Proteomes" id="UP000031980">
    <property type="component" value="Unassembled WGS sequence"/>
</dbReference>
<dbReference type="InterPro" id="IPR039425">
    <property type="entry name" value="RNA_pol_sigma-70-like"/>
</dbReference>
<dbReference type="GO" id="GO:0006352">
    <property type="term" value="P:DNA-templated transcription initiation"/>
    <property type="evidence" value="ECO:0007669"/>
    <property type="project" value="InterPro"/>
</dbReference>
<evidence type="ECO:0000313" key="9">
    <source>
        <dbReference type="Proteomes" id="UP000031937"/>
    </source>
</evidence>
<evidence type="ECO:0000313" key="8">
    <source>
        <dbReference type="EMBL" id="KIO45998.1"/>
    </source>
</evidence>
<sequence>MDPEILDVECPKVFENVFHEYYASLCYFANKFVHDQEVAKDVVQDVFISLWESSNKFGNLIALKSFLYSCVQNRALNYLEKRNNREKANRKLGEPAYEEEKVFCMQVEADVFKEIFVIIEELPAECKRIFKMSYIEFLDIKTICKQLHIAETTVKTQRRRAKKFLRERLKHLYPVLAFLFF</sequence>
<keyword evidence="3" id="KW-0731">Sigma factor</keyword>
<organism evidence="8 10">
    <name type="scientific">Sanguibacteroides justesenii</name>
    <dbReference type="NCBI Taxonomy" id="1547597"/>
    <lineage>
        <taxon>Bacteria</taxon>
        <taxon>Pseudomonadati</taxon>
        <taxon>Bacteroidota</taxon>
        <taxon>Bacteroidia</taxon>
        <taxon>Bacteroidales</taxon>
        <taxon>Porphyromonadaceae</taxon>
        <taxon>Sanguibacteroides</taxon>
    </lineage>
</organism>
<dbReference type="PANTHER" id="PTHR43133:SF46">
    <property type="entry name" value="RNA POLYMERASE SIGMA-70 FACTOR ECF SUBFAMILY"/>
    <property type="match status" value="1"/>
</dbReference>
<reference evidence="8 10" key="1">
    <citation type="submission" date="2014-07" db="EMBL/GenBank/DDBJ databases">
        <title>Porphyromonadaceae bacterium OUH 308042 = ATCC BAA-2681 = DSM 28342 draft genome.</title>
        <authorList>
            <person name="Sydenham T.V."/>
            <person name="Hasman H."/>
            <person name="Justensen U.S."/>
        </authorList>
    </citation>
    <scope>NUCLEOTIDE SEQUENCE [LARGE SCALE GENOMIC DNA]</scope>
    <source>
        <strain evidence="8 10">OUH 308042</strain>
    </source>
</reference>
<dbReference type="InterPro" id="IPR014327">
    <property type="entry name" value="RNA_pol_sigma70_bacteroid"/>
</dbReference>
<dbReference type="OrthoDB" id="1120819at2"/>
<comment type="caution">
    <text evidence="8">The sequence shown here is derived from an EMBL/GenBank/DDBJ whole genome shotgun (WGS) entry which is preliminary data.</text>
</comment>
<evidence type="ECO:0000259" key="6">
    <source>
        <dbReference type="Pfam" id="PF08281"/>
    </source>
</evidence>
<dbReference type="EMBL" id="JPIU01000037">
    <property type="protein sequence ID" value="KIO45998.1"/>
    <property type="molecule type" value="Genomic_DNA"/>
</dbReference>
<proteinExistence type="inferred from homology"/>
<dbReference type="AlphaFoldDB" id="A0A0C3MHG3"/>
<dbReference type="GO" id="GO:0003677">
    <property type="term" value="F:DNA binding"/>
    <property type="evidence" value="ECO:0007669"/>
    <property type="project" value="InterPro"/>
</dbReference>
<dbReference type="InterPro" id="IPR007627">
    <property type="entry name" value="RNA_pol_sigma70_r2"/>
</dbReference>
<keyword evidence="10" id="KW-1185">Reference proteome</keyword>
<evidence type="ECO:0000256" key="1">
    <source>
        <dbReference type="ARBA" id="ARBA00010641"/>
    </source>
</evidence>
<dbReference type="GO" id="GO:0016987">
    <property type="term" value="F:sigma factor activity"/>
    <property type="evidence" value="ECO:0007669"/>
    <property type="project" value="UniProtKB-KW"/>
</dbReference>
<name>A0A0C3MHG3_9PORP</name>
<dbReference type="Gene3D" id="1.10.1740.10">
    <property type="match status" value="1"/>
</dbReference>
<evidence type="ECO:0000259" key="5">
    <source>
        <dbReference type="Pfam" id="PF04542"/>
    </source>
</evidence>
<protein>
    <submittedName>
        <fullName evidence="8">RNA polymerase subunit sigma-24</fullName>
    </submittedName>
</protein>
<dbReference type="InterPro" id="IPR013324">
    <property type="entry name" value="RNA_pol_sigma_r3/r4-like"/>
</dbReference>
<evidence type="ECO:0000256" key="4">
    <source>
        <dbReference type="ARBA" id="ARBA00023163"/>
    </source>
</evidence>
<reference evidence="7 9" key="2">
    <citation type="submission" date="2014-07" db="EMBL/GenBank/DDBJ databases">
        <title>Porphyromonadaceae bacterium OUH 334697 = ATCC BAA-2682 = DSM 28341 draft genome.</title>
        <authorList>
            <person name="Sydenham T.V."/>
            <person name="Hasman H."/>
            <person name="Justesen U.S."/>
        </authorList>
    </citation>
    <scope>NUCLEOTIDE SEQUENCE [LARGE SCALE GENOMIC DNA]</scope>
    <source>
        <strain evidence="7 9">OUH 334697</strain>
    </source>
</reference>
<comment type="similarity">
    <text evidence="1">Belongs to the sigma-70 factor family. ECF subfamily.</text>
</comment>
<dbReference type="InterPro" id="IPR013325">
    <property type="entry name" value="RNA_pol_sigma_r2"/>
</dbReference>
<keyword evidence="2" id="KW-0805">Transcription regulation</keyword>
<dbReference type="PANTHER" id="PTHR43133">
    <property type="entry name" value="RNA POLYMERASE ECF-TYPE SIGMA FACTO"/>
    <property type="match status" value="1"/>
</dbReference>
<dbReference type="NCBIfam" id="TIGR02985">
    <property type="entry name" value="Sig70_bacteroi1"/>
    <property type="match status" value="1"/>
</dbReference>
<dbReference type="Gene3D" id="1.10.10.10">
    <property type="entry name" value="Winged helix-like DNA-binding domain superfamily/Winged helix DNA-binding domain"/>
    <property type="match status" value="1"/>
</dbReference>
<dbReference type="SUPFAM" id="SSF88659">
    <property type="entry name" value="Sigma3 and sigma4 domains of RNA polymerase sigma factors"/>
    <property type="match status" value="1"/>
</dbReference>
<feature type="domain" description="RNA polymerase sigma-70 region 2" evidence="5">
    <location>
        <begin position="18"/>
        <end position="83"/>
    </location>
</feature>
<dbReference type="Pfam" id="PF04542">
    <property type="entry name" value="Sigma70_r2"/>
    <property type="match status" value="1"/>
</dbReference>
<feature type="domain" description="RNA polymerase sigma factor 70 region 4 type 2" evidence="6">
    <location>
        <begin position="118"/>
        <end position="165"/>
    </location>
</feature>
<dbReference type="Pfam" id="PF08281">
    <property type="entry name" value="Sigma70_r4_2"/>
    <property type="match status" value="1"/>
</dbReference>
<dbReference type="NCBIfam" id="TIGR02937">
    <property type="entry name" value="sigma70-ECF"/>
    <property type="match status" value="1"/>
</dbReference>
<evidence type="ECO:0000256" key="3">
    <source>
        <dbReference type="ARBA" id="ARBA00023082"/>
    </source>
</evidence>
<evidence type="ECO:0000313" key="10">
    <source>
        <dbReference type="Proteomes" id="UP000031980"/>
    </source>
</evidence>
<dbReference type="SUPFAM" id="SSF88946">
    <property type="entry name" value="Sigma2 domain of RNA polymerase sigma factors"/>
    <property type="match status" value="1"/>
</dbReference>
<dbReference type="Proteomes" id="UP000031937">
    <property type="component" value="Unassembled WGS sequence"/>
</dbReference>